<organism evidence="2 3">
    <name type="scientific">Pseudochryseolinea flava</name>
    <dbReference type="NCBI Taxonomy" id="2059302"/>
    <lineage>
        <taxon>Bacteria</taxon>
        <taxon>Pseudomonadati</taxon>
        <taxon>Bacteroidota</taxon>
        <taxon>Cytophagia</taxon>
        <taxon>Cytophagales</taxon>
        <taxon>Fulvivirgaceae</taxon>
        <taxon>Pseudochryseolinea</taxon>
    </lineage>
</organism>
<gene>
    <name evidence="2" type="ORF">DQQ10_14820</name>
</gene>
<dbReference type="SUPFAM" id="SSF50956">
    <property type="entry name" value="Thermostable phytase (3-phytase)"/>
    <property type="match status" value="1"/>
</dbReference>
<dbReference type="InterPro" id="IPR011042">
    <property type="entry name" value="6-blade_b-propeller_TolB-like"/>
</dbReference>
<feature type="domain" description="BPP" evidence="1">
    <location>
        <begin position="18"/>
        <end position="344"/>
    </location>
</feature>
<reference evidence="2 3" key="1">
    <citation type="submission" date="2018-06" db="EMBL/GenBank/DDBJ databases">
        <title>Chryseolinea flavus sp. nov., a member of the phylum Bacteroidetes isolated from soil.</title>
        <authorList>
            <person name="Li Y."/>
            <person name="Wang J."/>
        </authorList>
    </citation>
    <scope>NUCLEOTIDE SEQUENCE [LARGE SCALE GENOMIC DNA]</scope>
    <source>
        <strain evidence="2 3">SDU1-6</strain>
    </source>
</reference>
<dbReference type="AlphaFoldDB" id="A0A364Y222"/>
<dbReference type="RefSeq" id="WP_112747665.1">
    <property type="nucleotide sequence ID" value="NZ_QMFY01000007.1"/>
</dbReference>
<proteinExistence type="predicted"/>
<dbReference type="OrthoDB" id="8696437at2"/>
<dbReference type="PROSITE" id="PS51257">
    <property type="entry name" value="PROKAR_LIPOPROTEIN"/>
    <property type="match status" value="1"/>
</dbReference>
<dbReference type="Gene3D" id="2.120.10.30">
    <property type="entry name" value="TolB, C-terminal domain"/>
    <property type="match status" value="1"/>
</dbReference>
<dbReference type="Proteomes" id="UP000251889">
    <property type="component" value="Unassembled WGS sequence"/>
</dbReference>
<accession>A0A364Y222</accession>
<dbReference type="InterPro" id="IPR003431">
    <property type="entry name" value="B-propeller_Phytase"/>
</dbReference>
<evidence type="ECO:0000313" key="3">
    <source>
        <dbReference type="Proteomes" id="UP000251889"/>
    </source>
</evidence>
<keyword evidence="3" id="KW-1185">Reference proteome</keyword>
<dbReference type="PROSITE" id="PS51662">
    <property type="entry name" value="BP_PHYTASE"/>
    <property type="match status" value="1"/>
</dbReference>
<dbReference type="EMBL" id="QMFY01000007">
    <property type="protein sequence ID" value="RAW00323.1"/>
    <property type="molecule type" value="Genomic_DNA"/>
</dbReference>
<name>A0A364Y222_9BACT</name>
<dbReference type="GO" id="GO:0016158">
    <property type="term" value="F:inositol hexakisphosphate 3-phosphatase activity"/>
    <property type="evidence" value="ECO:0007669"/>
    <property type="project" value="InterPro"/>
</dbReference>
<evidence type="ECO:0000259" key="1">
    <source>
        <dbReference type="PROSITE" id="PS51662"/>
    </source>
</evidence>
<sequence>MKTKYIMIALLSAVGCKQSTSTDNTTIIKPAIITEPVLNDSDDPAIWINKENLSESLIIGTDKGGDQGEGALYVFNLEGKILKDKTFPIKRANNVDIAYHVKLGNQFVDIAICTERNTNSIRVFSLPDLRPIDNGGIAVFEGDSLRAPMGISLYQTQGTTYAIVGRKNGTSGTYLWQYELQDSSGFITGKVVRKFGNYSGRKEIESIAVDHELGYVYYSDEGVGVRKYYAHPDSSNIELALFATTGFAADHEGISIYQLTDSTGYILVSDQQANHFKVFTREGTNGNPHQHALIKSLALSTTESDGSEVTSIALPGFAHGLFVAMCDDKTFQIYRWEDLAGGDLKSR</sequence>
<comment type="caution">
    <text evidence="2">The sequence shown here is derived from an EMBL/GenBank/DDBJ whole genome shotgun (WGS) entry which is preliminary data.</text>
</comment>
<protein>
    <submittedName>
        <fullName evidence="2">3-phytase</fullName>
    </submittedName>
</protein>
<dbReference type="Pfam" id="PF02333">
    <property type="entry name" value="Phytase"/>
    <property type="match status" value="1"/>
</dbReference>
<evidence type="ECO:0000313" key="2">
    <source>
        <dbReference type="EMBL" id="RAW00323.1"/>
    </source>
</evidence>